<evidence type="ECO:0000313" key="2">
    <source>
        <dbReference type="EMBL" id="GHO59184.1"/>
    </source>
</evidence>
<reference evidence="2 3" key="1">
    <citation type="journal article" date="2021" name="Int. J. Syst. Evol. Microbiol.">
        <title>Reticulibacter mediterranei gen. nov., sp. nov., within the new family Reticulibacteraceae fam. nov., and Ktedonospora formicarum gen. nov., sp. nov., Ktedonobacter robiniae sp. nov., Dictyobacter formicarum sp. nov. and Dictyobacter arantiisoli sp. nov., belonging to the class Ktedonobacteria.</title>
        <authorList>
            <person name="Yabe S."/>
            <person name="Zheng Y."/>
            <person name="Wang C.M."/>
            <person name="Sakai Y."/>
            <person name="Abe K."/>
            <person name="Yokota A."/>
            <person name="Donadio S."/>
            <person name="Cavaletti L."/>
            <person name="Monciardini P."/>
        </authorList>
    </citation>
    <scope>NUCLEOTIDE SEQUENCE [LARGE SCALE GENOMIC DNA]</scope>
    <source>
        <strain evidence="2 3">SOSP1-30</strain>
    </source>
</reference>
<sequence>MAHRTREQQRLQADIEALTSELRDLETRRNQLLQDIQLERHHLLRLFAETQTRRYAIVADLRKRYVQLRTDLAFAEERQIQEINQRLRVARSPMRKLLALMDWQYRREFLYRIASLKRELQSPPRTEEQRRLQREMEHAHREWQETEQILRTGGPIATSETKACEQALAARERHHKHIAQVIKDKEEQLARQQETLRALPDPERDFAKHFIAALQHELNQLTPAQLGIGV</sequence>
<dbReference type="EMBL" id="BNJG01000003">
    <property type="protein sequence ID" value="GHO59184.1"/>
    <property type="molecule type" value="Genomic_DNA"/>
</dbReference>
<organism evidence="2 3">
    <name type="scientific">Ktedonobacter robiniae</name>
    <dbReference type="NCBI Taxonomy" id="2778365"/>
    <lineage>
        <taxon>Bacteria</taxon>
        <taxon>Bacillati</taxon>
        <taxon>Chloroflexota</taxon>
        <taxon>Ktedonobacteria</taxon>
        <taxon>Ktedonobacterales</taxon>
        <taxon>Ktedonobacteraceae</taxon>
        <taxon>Ktedonobacter</taxon>
    </lineage>
</organism>
<name>A0ABQ3V2T1_9CHLR</name>
<evidence type="ECO:0000313" key="3">
    <source>
        <dbReference type="Proteomes" id="UP000654345"/>
    </source>
</evidence>
<protein>
    <submittedName>
        <fullName evidence="2">Uncharacterized protein</fullName>
    </submittedName>
</protein>
<comment type="caution">
    <text evidence="2">The sequence shown here is derived from an EMBL/GenBank/DDBJ whole genome shotgun (WGS) entry which is preliminary data.</text>
</comment>
<proteinExistence type="predicted"/>
<keyword evidence="3" id="KW-1185">Reference proteome</keyword>
<dbReference type="Proteomes" id="UP000654345">
    <property type="component" value="Unassembled WGS sequence"/>
</dbReference>
<evidence type="ECO:0000256" key="1">
    <source>
        <dbReference type="SAM" id="Coils"/>
    </source>
</evidence>
<gene>
    <name evidence="2" type="ORF">KSB_76590</name>
</gene>
<feature type="coiled-coil region" evidence="1">
    <location>
        <begin position="1"/>
        <end position="78"/>
    </location>
</feature>
<keyword evidence="1" id="KW-0175">Coiled coil</keyword>
<dbReference type="RefSeq" id="WP_201375392.1">
    <property type="nucleotide sequence ID" value="NZ_BNJG01000003.1"/>
</dbReference>
<accession>A0ABQ3V2T1</accession>